<evidence type="ECO:0000313" key="2">
    <source>
        <dbReference type="Proteomes" id="UP000824202"/>
    </source>
</evidence>
<organism evidence="1 2">
    <name type="scientific">Candidatus Odoribacter faecigallinarum</name>
    <dbReference type="NCBI Taxonomy" id="2838706"/>
    <lineage>
        <taxon>Bacteria</taxon>
        <taxon>Pseudomonadati</taxon>
        <taxon>Bacteroidota</taxon>
        <taxon>Bacteroidia</taxon>
        <taxon>Bacteroidales</taxon>
        <taxon>Odoribacteraceae</taxon>
        <taxon>Odoribacter</taxon>
    </lineage>
</organism>
<dbReference type="InterPro" id="IPR023214">
    <property type="entry name" value="HAD_sf"/>
</dbReference>
<gene>
    <name evidence="1" type="ORF">H9863_00295</name>
</gene>
<dbReference type="GO" id="GO:0000287">
    <property type="term" value="F:magnesium ion binding"/>
    <property type="evidence" value="ECO:0007669"/>
    <property type="project" value="TreeGrafter"/>
</dbReference>
<dbReference type="EMBL" id="DXFT01000006">
    <property type="protein sequence ID" value="HIX02545.1"/>
    <property type="molecule type" value="Genomic_DNA"/>
</dbReference>
<dbReference type="GO" id="GO:0016791">
    <property type="term" value="F:phosphatase activity"/>
    <property type="evidence" value="ECO:0007669"/>
    <property type="project" value="TreeGrafter"/>
</dbReference>
<dbReference type="Proteomes" id="UP000824202">
    <property type="component" value="Unassembled WGS sequence"/>
</dbReference>
<dbReference type="GO" id="GO:0005829">
    <property type="term" value="C:cytosol"/>
    <property type="evidence" value="ECO:0007669"/>
    <property type="project" value="TreeGrafter"/>
</dbReference>
<dbReference type="InterPro" id="IPR036412">
    <property type="entry name" value="HAD-like_sf"/>
</dbReference>
<dbReference type="Pfam" id="PF08282">
    <property type="entry name" value="Hydrolase_3"/>
    <property type="match status" value="1"/>
</dbReference>
<dbReference type="AlphaFoldDB" id="A0A9D2AB77"/>
<name>A0A9D2AB77_9BACT</name>
<reference evidence="1" key="2">
    <citation type="submission" date="2021-04" db="EMBL/GenBank/DDBJ databases">
        <authorList>
            <person name="Gilroy R."/>
        </authorList>
    </citation>
    <scope>NUCLEOTIDE SEQUENCE</scope>
    <source>
        <strain evidence="1">23274</strain>
    </source>
</reference>
<protein>
    <submittedName>
        <fullName evidence="1">HAD hydrolase family protein</fullName>
    </submittedName>
</protein>
<reference evidence="1" key="1">
    <citation type="journal article" date="2021" name="PeerJ">
        <title>Extensive microbial diversity within the chicken gut microbiome revealed by metagenomics and culture.</title>
        <authorList>
            <person name="Gilroy R."/>
            <person name="Ravi A."/>
            <person name="Getino M."/>
            <person name="Pursley I."/>
            <person name="Horton D.L."/>
            <person name="Alikhan N.F."/>
            <person name="Baker D."/>
            <person name="Gharbi K."/>
            <person name="Hall N."/>
            <person name="Watson M."/>
            <person name="Adriaenssens E.M."/>
            <person name="Foster-Nyarko E."/>
            <person name="Jarju S."/>
            <person name="Secka A."/>
            <person name="Antonio M."/>
            <person name="Oren A."/>
            <person name="Chaudhuri R.R."/>
            <person name="La Ragione R."/>
            <person name="Hildebrand F."/>
            <person name="Pallen M.J."/>
        </authorList>
    </citation>
    <scope>NUCLEOTIDE SEQUENCE</scope>
    <source>
        <strain evidence="1">23274</strain>
    </source>
</reference>
<feature type="non-terminal residue" evidence="1">
    <location>
        <position position="1"/>
    </location>
</feature>
<proteinExistence type="predicted"/>
<keyword evidence="1" id="KW-0378">Hydrolase</keyword>
<comment type="caution">
    <text evidence="1">The sequence shown here is derived from an EMBL/GenBank/DDBJ whole genome shotgun (WGS) entry which is preliminary data.</text>
</comment>
<dbReference type="PANTHER" id="PTHR10000">
    <property type="entry name" value="PHOSPHOSERINE PHOSPHATASE"/>
    <property type="match status" value="1"/>
</dbReference>
<dbReference type="SUPFAM" id="SSF56784">
    <property type="entry name" value="HAD-like"/>
    <property type="match status" value="1"/>
</dbReference>
<dbReference type="PANTHER" id="PTHR10000:SF25">
    <property type="entry name" value="PHOSPHATASE YKRA-RELATED"/>
    <property type="match status" value="1"/>
</dbReference>
<dbReference type="Gene3D" id="3.40.50.1000">
    <property type="entry name" value="HAD superfamily/HAD-like"/>
    <property type="match status" value="1"/>
</dbReference>
<accession>A0A9D2AB77</accession>
<sequence>RIEETMALGDGGNDIPIVERAGIGVAMGNANDSLKAIADYVTDPVDENGVYHALKHWVF</sequence>
<evidence type="ECO:0000313" key="1">
    <source>
        <dbReference type="EMBL" id="HIX02545.1"/>
    </source>
</evidence>